<comment type="caution">
    <text evidence="2">The sequence shown here is derived from an EMBL/GenBank/DDBJ whole genome shotgun (WGS) entry which is preliminary data.</text>
</comment>
<evidence type="ECO:0008006" key="4">
    <source>
        <dbReference type="Google" id="ProtNLM"/>
    </source>
</evidence>
<dbReference type="RefSeq" id="WP_021224266.1">
    <property type="nucleotide sequence ID" value="NZ_ATDP01000023.1"/>
</dbReference>
<dbReference type="SUPFAM" id="SSF56954">
    <property type="entry name" value="Outer membrane efflux proteins (OEP)"/>
    <property type="match status" value="1"/>
</dbReference>
<dbReference type="OrthoDB" id="7452700at2"/>
<feature type="non-terminal residue" evidence="2">
    <location>
        <position position="154"/>
    </location>
</feature>
<evidence type="ECO:0000313" key="2">
    <source>
        <dbReference type="EMBL" id="EQB19391.1"/>
    </source>
</evidence>
<sequence length="154" mass="16717">MRSPIILGALVALLTPAGALAQRADLPPSEKVAEALDNHPAVAAARARVDAARADRDMLAKGTHEIAVTGSYVRRSVDREGGYDEFDATIARPFRLPGKAALDREAGALGIEVAENRMEDARHQTALLLSGYWNDWLVAGALYRNDLDTVRWLE</sequence>
<accession>T0HSS3</accession>
<proteinExistence type="predicted"/>
<reference evidence="2 3" key="1">
    <citation type="journal article" date="2013" name="Genome Announc.">
        <title>Draft Genome Sequence of Sphingobium lactosutens Strain DS20T, Isolated from a Hexachlorocyclohexane Dumpsite.</title>
        <authorList>
            <person name="Kumar R."/>
            <person name="Dwivedi V."/>
            <person name="Negi V."/>
            <person name="Khurana J.P."/>
            <person name="Lal R."/>
        </authorList>
    </citation>
    <scope>NUCLEOTIDE SEQUENCE [LARGE SCALE GENOMIC DNA]</scope>
    <source>
        <strain evidence="2 3">DS20</strain>
    </source>
</reference>
<dbReference type="GO" id="GO:0015562">
    <property type="term" value="F:efflux transmembrane transporter activity"/>
    <property type="evidence" value="ECO:0007669"/>
    <property type="project" value="InterPro"/>
</dbReference>
<feature type="signal peptide" evidence="1">
    <location>
        <begin position="1"/>
        <end position="21"/>
    </location>
</feature>
<organism evidence="2 3">
    <name type="scientific">Sphingobium lactosutens DS20</name>
    <dbReference type="NCBI Taxonomy" id="1331060"/>
    <lineage>
        <taxon>Bacteria</taxon>
        <taxon>Pseudomonadati</taxon>
        <taxon>Pseudomonadota</taxon>
        <taxon>Alphaproteobacteria</taxon>
        <taxon>Sphingomonadales</taxon>
        <taxon>Sphingomonadaceae</taxon>
        <taxon>Sphingobium</taxon>
    </lineage>
</organism>
<protein>
    <recommendedName>
        <fullName evidence="4">Transporter</fullName>
    </recommendedName>
</protein>
<evidence type="ECO:0000313" key="3">
    <source>
        <dbReference type="Proteomes" id="UP000015531"/>
    </source>
</evidence>
<dbReference type="Proteomes" id="UP000015531">
    <property type="component" value="Unassembled WGS sequence"/>
</dbReference>
<dbReference type="eggNOG" id="COG1538">
    <property type="taxonomic scope" value="Bacteria"/>
</dbReference>
<evidence type="ECO:0000256" key="1">
    <source>
        <dbReference type="SAM" id="SignalP"/>
    </source>
</evidence>
<keyword evidence="1" id="KW-0732">Signal</keyword>
<dbReference type="EMBL" id="ATDP01000023">
    <property type="protein sequence ID" value="EQB19391.1"/>
    <property type="molecule type" value="Genomic_DNA"/>
</dbReference>
<gene>
    <name evidence="2" type="ORF">RLDS_00285</name>
</gene>
<dbReference type="AlphaFoldDB" id="T0HSS3"/>
<feature type="chain" id="PRO_5004563931" description="Transporter" evidence="1">
    <location>
        <begin position="22"/>
        <end position="154"/>
    </location>
</feature>
<name>T0HSS3_9SPHN</name>
<dbReference type="Gene3D" id="1.20.1600.10">
    <property type="entry name" value="Outer membrane efflux proteins (OEP)"/>
    <property type="match status" value="1"/>
</dbReference>
<keyword evidence="3" id="KW-1185">Reference proteome</keyword>